<keyword evidence="1" id="KW-0378">Hydrolase</keyword>
<keyword evidence="4" id="KW-1185">Reference proteome</keyword>
<dbReference type="Proteomes" id="UP000199138">
    <property type="component" value="Unassembled WGS sequence"/>
</dbReference>
<sequence>MLFVCIGISLNAQKNGDDFMLFFLGGQSNMEGYGYVKELPDSLSKKMKDVYIFQGNTVVDGTLEGGGDGLWSKLQPGHGTGFASDGKNNNYSDRFGAELSFAYDLKQKYPDKKIAIIKYARGGTSIDSVAMVDWAGCWEPDVNSRKGLNQYDYFLKTLDNAMKIHDINGDGKEDTLIPAGILWMQGEQDAAATEEVALRYYDHLKRLMDLIRASLRKDDLPVVVGKISDSWSNESGKVWKYGELVQYAEEKYAATDKNAAIVRTTRYYKYSDPWHYNTAGYIDFGKQFAKKMIALLEK</sequence>
<dbReference type="SUPFAM" id="SSF52266">
    <property type="entry name" value="SGNH hydrolase"/>
    <property type="match status" value="1"/>
</dbReference>
<dbReference type="OrthoDB" id="9795554at2"/>
<name>A0A1I7GCG2_9FLAO</name>
<feature type="domain" description="Sialate O-acetylesterase" evidence="2">
    <location>
        <begin position="20"/>
        <end position="293"/>
    </location>
</feature>
<dbReference type="GO" id="GO:0016788">
    <property type="term" value="F:hydrolase activity, acting on ester bonds"/>
    <property type="evidence" value="ECO:0007669"/>
    <property type="project" value="UniProtKB-ARBA"/>
</dbReference>
<accession>A0A1I7GCG2</accession>
<proteinExistence type="predicted"/>
<dbReference type="EMBL" id="FPBK01000004">
    <property type="protein sequence ID" value="SFU46108.1"/>
    <property type="molecule type" value="Genomic_DNA"/>
</dbReference>
<evidence type="ECO:0000256" key="1">
    <source>
        <dbReference type="ARBA" id="ARBA00022801"/>
    </source>
</evidence>
<evidence type="ECO:0000259" key="2">
    <source>
        <dbReference type="Pfam" id="PF03629"/>
    </source>
</evidence>
<evidence type="ECO:0000313" key="3">
    <source>
        <dbReference type="EMBL" id="SFU46108.1"/>
    </source>
</evidence>
<dbReference type="PANTHER" id="PTHR31988:SF19">
    <property type="entry name" value="9-O-ACETYL-N-ACETYLNEURAMINIC ACID DEACETYLASE-RELATED"/>
    <property type="match status" value="1"/>
</dbReference>
<gene>
    <name evidence="3" type="ORF">SAMN05216480_10493</name>
</gene>
<dbReference type="PANTHER" id="PTHR31988">
    <property type="entry name" value="ESTERASE, PUTATIVE (DUF303)-RELATED"/>
    <property type="match status" value="1"/>
</dbReference>
<organism evidence="3 4">
    <name type="scientific">Pustulibacterium marinum</name>
    <dbReference type="NCBI Taxonomy" id="1224947"/>
    <lineage>
        <taxon>Bacteria</taxon>
        <taxon>Pseudomonadati</taxon>
        <taxon>Bacteroidota</taxon>
        <taxon>Flavobacteriia</taxon>
        <taxon>Flavobacteriales</taxon>
        <taxon>Flavobacteriaceae</taxon>
        <taxon>Pustulibacterium</taxon>
    </lineage>
</organism>
<dbReference type="Pfam" id="PF03629">
    <property type="entry name" value="SASA"/>
    <property type="match status" value="1"/>
</dbReference>
<dbReference type="Gene3D" id="3.40.50.1110">
    <property type="entry name" value="SGNH hydrolase"/>
    <property type="match status" value="1"/>
</dbReference>
<dbReference type="InterPro" id="IPR052940">
    <property type="entry name" value="Carb_Esterase_6"/>
</dbReference>
<dbReference type="AlphaFoldDB" id="A0A1I7GCG2"/>
<evidence type="ECO:0000313" key="4">
    <source>
        <dbReference type="Proteomes" id="UP000199138"/>
    </source>
</evidence>
<dbReference type="InterPro" id="IPR036514">
    <property type="entry name" value="SGNH_hydro_sf"/>
</dbReference>
<dbReference type="InterPro" id="IPR005181">
    <property type="entry name" value="SASA"/>
</dbReference>
<reference evidence="3 4" key="1">
    <citation type="submission" date="2016-10" db="EMBL/GenBank/DDBJ databases">
        <authorList>
            <person name="de Groot N.N."/>
        </authorList>
    </citation>
    <scope>NUCLEOTIDE SEQUENCE [LARGE SCALE GENOMIC DNA]</scope>
    <source>
        <strain evidence="3 4">CGMCC 1.12333</strain>
    </source>
</reference>
<dbReference type="STRING" id="1224947.SAMN05216480_10493"/>
<protein>
    <recommendedName>
        <fullName evidence="2">Sialate O-acetylesterase domain-containing protein</fullName>
    </recommendedName>
</protein>